<name>A0A1I6FN64_9RHOB</name>
<organism evidence="1 2">
    <name type="scientific">Yoonia tamlensis</name>
    <dbReference type="NCBI Taxonomy" id="390270"/>
    <lineage>
        <taxon>Bacteria</taxon>
        <taxon>Pseudomonadati</taxon>
        <taxon>Pseudomonadota</taxon>
        <taxon>Alphaproteobacteria</taxon>
        <taxon>Rhodobacterales</taxon>
        <taxon>Paracoccaceae</taxon>
        <taxon>Yoonia</taxon>
    </lineage>
</organism>
<accession>A0A1I6FN64</accession>
<dbReference type="AlphaFoldDB" id="A0A1I6FN64"/>
<evidence type="ECO:0000313" key="2">
    <source>
        <dbReference type="Proteomes" id="UP000199478"/>
    </source>
</evidence>
<reference evidence="2" key="1">
    <citation type="submission" date="2016-10" db="EMBL/GenBank/DDBJ databases">
        <authorList>
            <person name="Varghese N."/>
            <person name="Submissions S."/>
        </authorList>
    </citation>
    <scope>NUCLEOTIDE SEQUENCE [LARGE SCALE GENOMIC DNA]</scope>
    <source>
        <strain evidence="2">DSM 26879</strain>
    </source>
</reference>
<sequence>MNIDHELETLVKRFLPKSIILGVFALSAACATPSAQHSAQAVDHSGNALGHSVAAVGTGAALVSAAPLTAAGTVLTVSGAGLADAAYGPDGTYIIPLPAPDGPPVLK</sequence>
<proteinExistence type="predicted"/>
<protein>
    <submittedName>
        <fullName evidence="1">Uncharacterized protein</fullName>
    </submittedName>
</protein>
<dbReference type="STRING" id="390270.SAMN04488005_0015"/>
<dbReference type="EMBL" id="FOYP01000001">
    <property type="protein sequence ID" value="SFR31389.1"/>
    <property type="molecule type" value="Genomic_DNA"/>
</dbReference>
<evidence type="ECO:0000313" key="1">
    <source>
        <dbReference type="EMBL" id="SFR31389.1"/>
    </source>
</evidence>
<keyword evidence="2" id="KW-1185">Reference proteome</keyword>
<gene>
    <name evidence="1" type="ORF">SAMN04488005_0015</name>
</gene>
<dbReference type="Proteomes" id="UP000199478">
    <property type="component" value="Unassembled WGS sequence"/>
</dbReference>